<feature type="transmembrane region" description="Helical" evidence="1">
    <location>
        <begin position="178"/>
        <end position="202"/>
    </location>
</feature>
<feature type="domain" description="Predicted membrane protein YciQ-like C-terminal" evidence="2">
    <location>
        <begin position="185"/>
        <end position="302"/>
    </location>
</feature>
<organism evidence="3">
    <name type="scientific">Herbiconiux sp. A18JL235</name>
    <dbReference type="NCBI Taxonomy" id="3152363"/>
    <lineage>
        <taxon>Bacteria</taxon>
        <taxon>Bacillati</taxon>
        <taxon>Actinomycetota</taxon>
        <taxon>Actinomycetes</taxon>
        <taxon>Micrococcales</taxon>
        <taxon>Microbacteriaceae</taxon>
        <taxon>Herbiconiux</taxon>
    </lineage>
</organism>
<keyword evidence="1" id="KW-0472">Membrane</keyword>
<evidence type="ECO:0000313" key="3">
    <source>
        <dbReference type="EMBL" id="XDI07202.1"/>
    </source>
</evidence>
<protein>
    <recommendedName>
        <fullName evidence="2">Predicted membrane protein YciQ-like C-terminal domain-containing protein</fullName>
    </recommendedName>
</protein>
<keyword evidence="1" id="KW-0812">Transmembrane</keyword>
<evidence type="ECO:0000259" key="2">
    <source>
        <dbReference type="Pfam" id="PF20990"/>
    </source>
</evidence>
<name>A0AB39BM83_9MICO</name>
<dbReference type="RefSeq" id="WP_368499579.1">
    <property type="nucleotide sequence ID" value="NZ_CP162511.1"/>
</dbReference>
<feature type="transmembrane region" description="Helical" evidence="1">
    <location>
        <begin position="6"/>
        <end position="28"/>
    </location>
</feature>
<keyword evidence="1" id="KW-1133">Transmembrane helix</keyword>
<dbReference type="Pfam" id="PF20990">
    <property type="entry name" value="DUF2207_C"/>
    <property type="match status" value="1"/>
</dbReference>
<gene>
    <name evidence="3" type="ORF">ABFY20_08895</name>
</gene>
<dbReference type="EMBL" id="CP162511">
    <property type="protein sequence ID" value="XDI07202.1"/>
    <property type="molecule type" value="Genomic_DNA"/>
</dbReference>
<dbReference type="AlphaFoldDB" id="A0AB39BM83"/>
<accession>A0AB39BM83</accession>
<sequence length="353" mass="37492">MSDEGLYLVLAAAGGLATVVLLLTAWAATGVTRHLPASPVVEFGPPPGELIDHAIAARAERRILAAGVVDLAVRGRVQVIAPGGSSGAVAIQRIPGVPLGEWESSLFSALVGPDTTGRQRRRRGRALALIGVAEDRGDVAFLTGPASFPVQRARALALLVDDRRQHLERRGLTKGRPVGLHLAVVALAFLTALTVGVVLGLAALVDGLWPVAVLVPVVLAALVWVIALTPPPIQRFTVKGDELRRQLSGLRDYLRFAERDRMRLLQGPSTALRDDADRLVLTEKLLPYAIILGEERAWRRELAQLADLQSNDGLLALGSTVDSLASILDAISAISAVARLVGLVFGSVLRIFD</sequence>
<proteinExistence type="predicted"/>
<evidence type="ECO:0000256" key="1">
    <source>
        <dbReference type="SAM" id="Phobius"/>
    </source>
</evidence>
<dbReference type="InterPro" id="IPR048389">
    <property type="entry name" value="YciQ-like_C"/>
</dbReference>
<feature type="transmembrane region" description="Helical" evidence="1">
    <location>
        <begin position="208"/>
        <end position="229"/>
    </location>
</feature>
<reference evidence="3" key="1">
    <citation type="submission" date="2024-05" db="EMBL/GenBank/DDBJ databases">
        <title>Herbiconiux sp. A18JL235.</title>
        <authorList>
            <person name="Zhang G."/>
        </authorList>
    </citation>
    <scope>NUCLEOTIDE SEQUENCE</scope>
    <source>
        <strain evidence="3">A18JL235</strain>
    </source>
</reference>